<dbReference type="Gene3D" id="1.25.40.10">
    <property type="entry name" value="Tetratricopeptide repeat domain"/>
    <property type="match status" value="4"/>
</dbReference>
<dbReference type="Pfam" id="PF13041">
    <property type="entry name" value="PPR_2"/>
    <property type="match status" value="2"/>
</dbReference>
<evidence type="ECO:0000313" key="7">
    <source>
        <dbReference type="RefSeq" id="XP_020107118.1"/>
    </source>
</evidence>
<dbReference type="GO" id="GO:0003723">
    <property type="term" value="F:RNA binding"/>
    <property type="evidence" value="ECO:0007669"/>
    <property type="project" value="InterPro"/>
</dbReference>
<feature type="region of interest" description="Disordered" evidence="4">
    <location>
        <begin position="1"/>
        <end position="62"/>
    </location>
</feature>
<dbReference type="Pfam" id="PF12854">
    <property type="entry name" value="PPR_1"/>
    <property type="match status" value="1"/>
</dbReference>
<dbReference type="NCBIfam" id="TIGR00756">
    <property type="entry name" value="PPR"/>
    <property type="match status" value="5"/>
</dbReference>
<dbReference type="Pfam" id="PF20430">
    <property type="entry name" value="Eplus_motif"/>
    <property type="match status" value="1"/>
</dbReference>
<dbReference type="InterPro" id="IPR046848">
    <property type="entry name" value="E_motif"/>
</dbReference>
<accession>A0A6P5GM69</accession>
<name>A0A6P5GM69_ANACO</name>
<dbReference type="GO" id="GO:0008270">
    <property type="term" value="F:zinc ion binding"/>
    <property type="evidence" value="ECO:0007669"/>
    <property type="project" value="InterPro"/>
</dbReference>
<evidence type="ECO:0000256" key="4">
    <source>
        <dbReference type="SAM" id="MobiDB-lite"/>
    </source>
</evidence>
<dbReference type="GO" id="GO:0099402">
    <property type="term" value="P:plant organ development"/>
    <property type="evidence" value="ECO:0007669"/>
    <property type="project" value="UniProtKB-ARBA"/>
</dbReference>
<dbReference type="Proteomes" id="UP000515123">
    <property type="component" value="Linkage group 17"/>
</dbReference>
<evidence type="ECO:0000256" key="2">
    <source>
        <dbReference type="ARBA" id="ARBA00022946"/>
    </source>
</evidence>
<feature type="compositionally biased region" description="Low complexity" evidence="4">
    <location>
        <begin position="40"/>
        <end position="62"/>
    </location>
</feature>
<feature type="domain" description="DYW" evidence="5">
    <location>
        <begin position="692"/>
        <end position="769"/>
    </location>
</feature>
<dbReference type="InterPro" id="IPR011990">
    <property type="entry name" value="TPR-like_helical_dom_sf"/>
</dbReference>
<keyword evidence="1" id="KW-0677">Repeat</keyword>
<dbReference type="FunFam" id="1.25.40.10:FF:000158">
    <property type="entry name" value="pentatricopeptide repeat-containing protein At2g33680"/>
    <property type="match status" value="1"/>
</dbReference>
<dbReference type="GeneID" id="109723227"/>
<proteinExistence type="predicted"/>
<dbReference type="RefSeq" id="XP_020107118.1">
    <property type="nucleotide sequence ID" value="XM_020251529.1"/>
</dbReference>
<dbReference type="Pfam" id="PF01535">
    <property type="entry name" value="PPR"/>
    <property type="match status" value="3"/>
</dbReference>
<reference evidence="6" key="1">
    <citation type="journal article" date="2015" name="Nat. Genet.">
        <title>The pineapple genome and the evolution of CAM photosynthesis.</title>
        <authorList>
            <person name="Ming R."/>
            <person name="VanBuren R."/>
            <person name="Wai C.M."/>
            <person name="Tang H."/>
            <person name="Schatz M.C."/>
            <person name="Bowers J.E."/>
            <person name="Lyons E."/>
            <person name="Wang M.L."/>
            <person name="Chen J."/>
            <person name="Biggers E."/>
            <person name="Zhang J."/>
            <person name="Huang L."/>
            <person name="Zhang L."/>
            <person name="Miao W."/>
            <person name="Zhang J."/>
            <person name="Ye Z."/>
            <person name="Miao C."/>
            <person name="Lin Z."/>
            <person name="Wang H."/>
            <person name="Zhou H."/>
            <person name="Yim W.C."/>
            <person name="Priest H.D."/>
            <person name="Zheng C."/>
            <person name="Woodhouse M."/>
            <person name="Edger P.P."/>
            <person name="Guyot R."/>
            <person name="Guo H.B."/>
            <person name="Guo H."/>
            <person name="Zheng G."/>
            <person name="Singh R."/>
            <person name="Sharma A."/>
            <person name="Min X."/>
            <person name="Zheng Y."/>
            <person name="Lee H."/>
            <person name="Gurtowski J."/>
            <person name="Sedlazeck F.J."/>
            <person name="Harkess A."/>
            <person name="McKain M.R."/>
            <person name="Liao Z."/>
            <person name="Fang J."/>
            <person name="Liu J."/>
            <person name="Zhang X."/>
            <person name="Zhang Q."/>
            <person name="Hu W."/>
            <person name="Qin Y."/>
            <person name="Wang K."/>
            <person name="Chen L.Y."/>
            <person name="Shirley N."/>
            <person name="Lin Y.R."/>
            <person name="Liu L.Y."/>
            <person name="Hernandez A.G."/>
            <person name="Wright C.L."/>
            <person name="Bulone V."/>
            <person name="Tuskan G.A."/>
            <person name="Heath K."/>
            <person name="Zee F."/>
            <person name="Moore P.H."/>
            <person name="Sunkar R."/>
            <person name="Leebens-Mack J.H."/>
            <person name="Mockler T."/>
            <person name="Bennetzen J.L."/>
            <person name="Freeling M."/>
            <person name="Sankoff D."/>
            <person name="Paterson A.H."/>
            <person name="Zhu X."/>
            <person name="Yang X."/>
            <person name="Smith J.A."/>
            <person name="Cushman J.C."/>
            <person name="Paull R.E."/>
            <person name="Yu Q."/>
        </authorList>
    </citation>
    <scope>NUCLEOTIDE SEQUENCE [LARGE SCALE GENOMIC DNA]</scope>
    <source>
        <strain evidence="6">cv. F153</strain>
    </source>
</reference>
<reference evidence="7" key="2">
    <citation type="submission" date="2025-08" db="UniProtKB">
        <authorList>
            <consortium name="RefSeq"/>
        </authorList>
    </citation>
    <scope>IDENTIFICATION</scope>
    <source>
        <tissue evidence="7">Leaf</tissue>
    </source>
</reference>
<feature type="repeat" description="PPR" evidence="3">
    <location>
        <begin position="168"/>
        <end position="202"/>
    </location>
</feature>
<feature type="compositionally biased region" description="Pro residues" evidence="4">
    <location>
        <begin position="1"/>
        <end position="12"/>
    </location>
</feature>
<gene>
    <name evidence="7" type="primary">LOC109723227</name>
</gene>
<feature type="repeat" description="PPR" evidence="3">
    <location>
        <begin position="471"/>
        <end position="505"/>
    </location>
</feature>
<sequence length="769" mass="86280">MASPPLPLPPLNPTSTASSAKPEPPYKTPSSFSKIPSWVSLNPSSSSPSSSSSSSSSLQSNQNRTGIVENLHLLSLSKQGRFREARQFVSFMDSSSIPVKTHFYESLFDSCGSWKSLQDGRFFHRHLLKRLGGRNPDGPLGDCLLKMYLDCSGLDEARKLFDEMPHRSLATWDIMISNLFASGHFTEAFVVFCEMRLEGFWPDSGIIASLLRACVDGLHIELGRQLHAYIIRSGLSHDDYMKAELVNMYVKCGFLDSSIRLFDHMEERSAATRTTLMVGYTRAGRVTDALALFRRLLSEGVELDQFVFSIALKVCCELKDDEIGRQIHGCIVKLGFDSDSSAGTPIVDFYVKFGMIDDAQKAFCRISDPNEVSWNAIMSGYSQCGRYEECIKMFEYLRNKETALGSSAYTILFQLASNLADSNSGYQLHADAVKRGLLSQLHGLSALVTMYSRLGNLIYAHRAFELIAEPDTVAWTAIIMGYAYHGKAFKALELFNRMISLGFEPNTISFIGILTACSHSGMVLEAREYLNSMNKVYGIKPTVDHYNCMIDVYCRAGHLKEAYEFIKSGSFEPDAMSWKILLGGCTTHQNVEIGEIAGENLLKMELKDAAAHVLLFNLYATVGKWAEAALVRKKMNERGIRKEVSSSWITVKGRVHRFTVGDKHHPIADKIYSKLDELDSAIKFSQSINCFNERMEQLLDHSERLATAFGLISVPFNCPILVFKNLRICKDCHSFVKLVSKVERREIILRDTSRFHHFKGGNCSCNDFW</sequence>
<keyword evidence="6" id="KW-1185">Reference proteome</keyword>
<dbReference type="InterPro" id="IPR046849">
    <property type="entry name" value="E2_motif"/>
</dbReference>
<feature type="repeat" description="PPR" evidence="3">
    <location>
        <begin position="370"/>
        <end position="404"/>
    </location>
</feature>
<dbReference type="InterPro" id="IPR002885">
    <property type="entry name" value="PPR_rpt"/>
</dbReference>
<dbReference type="AlphaFoldDB" id="A0A6P5GM69"/>
<dbReference type="PROSITE" id="PS51375">
    <property type="entry name" value="PPR"/>
    <property type="match status" value="4"/>
</dbReference>
<evidence type="ECO:0000256" key="3">
    <source>
        <dbReference type="PROSITE-ProRule" id="PRU00708"/>
    </source>
</evidence>
<dbReference type="GO" id="GO:0009451">
    <property type="term" value="P:RNA modification"/>
    <property type="evidence" value="ECO:0007669"/>
    <property type="project" value="InterPro"/>
</dbReference>
<dbReference type="InterPro" id="IPR032867">
    <property type="entry name" value="DYW_dom"/>
</dbReference>
<protein>
    <submittedName>
        <fullName evidence="7">Pentatricopeptide repeat-containing protein At5g13270, chloroplastic</fullName>
    </submittedName>
</protein>
<evidence type="ECO:0000256" key="1">
    <source>
        <dbReference type="ARBA" id="ARBA00022737"/>
    </source>
</evidence>
<dbReference type="OrthoDB" id="598618at2759"/>
<dbReference type="Pfam" id="PF20431">
    <property type="entry name" value="E_motif"/>
    <property type="match status" value="1"/>
</dbReference>
<keyword evidence="2" id="KW-0809">Transit peptide</keyword>
<dbReference type="FunFam" id="1.25.40.10:FF:000381">
    <property type="entry name" value="Pentatricopeptide repeat-containing protein"/>
    <property type="match status" value="1"/>
</dbReference>
<feature type="repeat" description="PPR" evidence="3">
    <location>
        <begin position="269"/>
        <end position="303"/>
    </location>
</feature>
<organism evidence="6 7">
    <name type="scientific">Ananas comosus</name>
    <name type="common">Pineapple</name>
    <name type="synonym">Ananas ananas</name>
    <dbReference type="NCBI Taxonomy" id="4615"/>
    <lineage>
        <taxon>Eukaryota</taxon>
        <taxon>Viridiplantae</taxon>
        <taxon>Streptophyta</taxon>
        <taxon>Embryophyta</taxon>
        <taxon>Tracheophyta</taxon>
        <taxon>Spermatophyta</taxon>
        <taxon>Magnoliopsida</taxon>
        <taxon>Liliopsida</taxon>
        <taxon>Poales</taxon>
        <taxon>Bromeliaceae</taxon>
        <taxon>Bromelioideae</taxon>
        <taxon>Ananas</taxon>
    </lineage>
</organism>
<dbReference type="Pfam" id="PF14432">
    <property type="entry name" value="DYW_deaminase"/>
    <property type="match status" value="1"/>
</dbReference>
<evidence type="ECO:0000313" key="6">
    <source>
        <dbReference type="Proteomes" id="UP000515123"/>
    </source>
</evidence>
<dbReference type="PANTHER" id="PTHR47926:SF378">
    <property type="entry name" value="PENTATRICOPEPTIDE REPEAT (PPR) SUPERFAMILY PROTEIN"/>
    <property type="match status" value="1"/>
</dbReference>
<dbReference type="PANTHER" id="PTHR47926">
    <property type="entry name" value="PENTATRICOPEPTIDE REPEAT-CONTAINING PROTEIN"/>
    <property type="match status" value="1"/>
</dbReference>
<dbReference type="InterPro" id="IPR046960">
    <property type="entry name" value="PPR_At4g14850-like_plant"/>
</dbReference>
<evidence type="ECO:0000259" key="5">
    <source>
        <dbReference type="Pfam" id="PF14432"/>
    </source>
</evidence>